<dbReference type="SMART" id="SM00220">
    <property type="entry name" value="S_TKc"/>
    <property type="match status" value="1"/>
</dbReference>
<organism evidence="4">
    <name type="scientific">Odontella aurita</name>
    <dbReference type="NCBI Taxonomy" id="265563"/>
    <lineage>
        <taxon>Eukaryota</taxon>
        <taxon>Sar</taxon>
        <taxon>Stramenopiles</taxon>
        <taxon>Ochrophyta</taxon>
        <taxon>Bacillariophyta</taxon>
        <taxon>Mediophyceae</taxon>
        <taxon>Biddulphiophycidae</taxon>
        <taxon>Eupodiscales</taxon>
        <taxon>Odontellaceae</taxon>
        <taxon>Odontella</taxon>
    </lineage>
</organism>
<protein>
    <recommendedName>
        <fullName evidence="3">Protein kinase domain-containing protein</fullName>
    </recommendedName>
</protein>
<dbReference type="PANTHER" id="PTHR44329">
    <property type="entry name" value="SERINE/THREONINE-PROTEIN KINASE TNNI3K-RELATED"/>
    <property type="match status" value="1"/>
</dbReference>
<feature type="region of interest" description="Disordered" evidence="1">
    <location>
        <begin position="1"/>
        <end position="46"/>
    </location>
</feature>
<dbReference type="InterPro" id="IPR000719">
    <property type="entry name" value="Prot_kinase_dom"/>
</dbReference>
<dbReference type="EMBL" id="HBKQ01017523">
    <property type="protein sequence ID" value="CAE2230719.1"/>
    <property type="molecule type" value="Transcribed_RNA"/>
</dbReference>
<feature type="compositionally biased region" description="Basic residues" evidence="1">
    <location>
        <begin position="35"/>
        <end position="46"/>
    </location>
</feature>
<feature type="transmembrane region" description="Helical" evidence="2">
    <location>
        <begin position="70"/>
        <end position="88"/>
    </location>
</feature>
<keyword evidence="2" id="KW-0812">Transmembrane</keyword>
<evidence type="ECO:0000259" key="3">
    <source>
        <dbReference type="PROSITE" id="PS50011"/>
    </source>
</evidence>
<evidence type="ECO:0000256" key="1">
    <source>
        <dbReference type="SAM" id="MobiDB-lite"/>
    </source>
</evidence>
<dbReference type="InterPro" id="IPR011009">
    <property type="entry name" value="Kinase-like_dom_sf"/>
</dbReference>
<reference evidence="4" key="1">
    <citation type="submission" date="2021-01" db="EMBL/GenBank/DDBJ databases">
        <authorList>
            <person name="Corre E."/>
            <person name="Pelletier E."/>
            <person name="Niang G."/>
            <person name="Scheremetjew M."/>
            <person name="Finn R."/>
            <person name="Kale V."/>
            <person name="Holt S."/>
            <person name="Cochrane G."/>
            <person name="Meng A."/>
            <person name="Brown T."/>
            <person name="Cohen L."/>
        </authorList>
    </citation>
    <scope>NUCLEOTIDE SEQUENCE</scope>
    <source>
        <strain evidence="4">Isolate 1302-5</strain>
    </source>
</reference>
<evidence type="ECO:0000256" key="2">
    <source>
        <dbReference type="SAM" id="Phobius"/>
    </source>
</evidence>
<evidence type="ECO:0000313" key="4">
    <source>
        <dbReference type="EMBL" id="CAE2230719.1"/>
    </source>
</evidence>
<feature type="domain" description="Protein kinase" evidence="3">
    <location>
        <begin position="248"/>
        <end position="541"/>
    </location>
</feature>
<keyword evidence="2" id="KW-1133">Transmembrane helix</keyword>
<proteinExistence type="predicted"/>
<sequence>MVGDAAPLSRRRAAAQYHPSDDTRSSKNNEDAPRKNLRGSPTRRRKRRRMSHLLCLASTLRWWDRRQRRANVLIGLEALSLCLAILLISDAMGGTGCGGLSPLCWRPRGAKAIQARPREASFAEGADRHFAVRSMTDRDVRLSILGRNGFGTSYGKLKFRKLAPGDSRVIGLPDPADGESEEVLPLGHPPLFHDYQGFAPFDDDWVRSAVFRLRNKETHKCQRAPWHNLHNPTCNDFHTMDLLGGLMSADVAYIGYGYYRQTFMLKGASSGEGSAVADAALKMLRWRPDQDDFTVNRMEQTRVDALVMERLTSSPRITNVHGHCAFSIATESLPGEVMDYVVPTEPVIEAEELHDEDGVDNKNGMSPAEKLDLALTVAEGLAELHGFEDGVIVHDDIDLGQFLRTPSGQVKLNDFNRAKPMLWDPEEQKYCKYYNGGIGGKVRAPEEFTDPPGILNEKMDIFAMGNMFYGILTGLHPFYFTRQEEAERRLIKGGRPFIDERWRKHSFAERKLIEAIERCWIHDPEERADVFWVVKFLKEAVGENINHRQDETDTQTLARDTSIVRYD</sequence>
<dbReference type="GO" id="GO:0005524">
    <property type="term" value="F:ATP binding"/>
    <property type="evidence" value="ECO:0007669"/>
    <property type="project" value="InterPro"/>
</dbReference>
<dbReference type="PANTHER" id="PTHR44329:SF214">
    <property type="entry name" value="PROTEIN KINASE DOMAIN-CONTAINING PROTEIN"/>
    <property type="match status" value="1"/>
</dbReference>
<dbReference type="Pfam" id="PF07714">
    <property type="entry name" value="PK_Tyr_Ser-Thr"/>
    <property type="match status" value="1"/>
</dbReference>
<keyword evidence="2" id="KW-0472">Membrane</keyword>
<accession>A0A7S4IIU6</accession>
<name>A0A7S4IIU6_9STRA</name>
<dbReference type="PROSITE" id="PS50011">
    <property type="entry name" value="PROTEIN_KINASE_DOM"/>
    <property type="match status" value="1"/>
</dbReference>
<dbReference type="SUPFAM" id="SSF56112">
    <property type="entry name" value="Protein kinase-like (PK-like)"/>
    <property type="match status" value="1"/>
</dbReference>
<dbReference type="Gene3D" id="1.10.510.10">
    <property type="entry name" value="Transferase(Phosphotransferase) domain 1"/>
    <property type="match status" value="1"/>
</dbReference>
<dbReference type="GO" id="GO:0004674">
    <property type="term" value="F:protein serine/threonine kinase activity"/>
    <property type="evidence" value="ECO:0007669"/>
    <property type="project" value="TreeGrafter"/>
</dbReference>
<gene>
    <name evidence="4" type="ORF">OAUR00152_LOCUS11826</name>
</gene>
<dbReference type="AlphaFoldDB" id="A0A7S4IIU6"/>
<dbReference type="InterPro" id="IPR051681">
    <property type="entry name" value="Ser/Thr_Kinases-Pseudokinases"/>
</dbReference>
<dbReference type="InterPro" id="IPR001245">
    <property type="entry name" value="Ser-Thr/Tyr_kinase_cat_dom"/>
</dbReference>
<feature type="compositionally biased region" description="Basic and acidic residues" evidence="1">
    <location>
        <begin position="19"/>
        <end position="34"/>
    </location>
</feature>